<evidence type="ECO:0000256" key="5">
    <source>
        <dbReference type="ARBA" id="ARBA00022921"/>
    </source>
</evidence>
<proteinExistence type="predicted"/>
<dbReference type="GO" id="GO:0051276">
    <property type="term" value="P:chromosome organization"/>
    <property type="evidence" value="ECO:0007669"/>
    <property type="project" value="InterPro"/>
</dbReference>
<dbReference type="OrthoDB" id="11431at10239"/>
<sequence>MEIHLFNEVGKRPDGPFMVHVVLTTIRFDLSEADMLFVRSVFLHNKHITPWVRTPFNLKKVDIDMYRYFNFKPEKKGYRHEKIVLNRPVVFFSIPLLPADPLENKLTTETICVCRFTNTRTSEFFDLDFMYEDILRDFPDINDGGHTSRQDDWRHDFFNFGSLTSTTGPSPDMSSVSPGRNNISSGQQQSSAQPASRNNIGDSSANVTPGPLEPPSVVRGVQPNFGNNAQNCNVFKSHTYVSETETWSATDISVLRPLYTTDTVYRILYDRSSFLKPPITQPPYDGLTSCFFIRHDLYRSLRLIGSEVINKFFDRIASDNGMLFQKFLCHVPSDALEIGIPEMIYLSQNVWVSNLDTRSCIIKGVVTNIFKNLKKPCFVETLSDDEYWIDIIDVKHNKIYYGQKIKLAIDQETKLLTYDNSHLKNYEQRAGLSVLYINKDLSCIWSFTGGFAAEFRLDIDTVGNVGALGVVFGAPSAVF</sequence>
<keyword evidence="6" id="KW-0231">Viral genome packaging</keyword>
<keyword evidence="1" id="KW-0167">Capsid protein</keyword>
<dbReference type="RefSeq" id="YP_009051987.1">
    <property type="nucleotide sequence ID" value="NC_024696.1"/>
</dbReference>
<evidence type="ECO:0000256" key="7">
    <source>
        <dbReference type="SAM" id="MobiDB-lite"/>
    </source>
</evidence>
<evidence type="ECO:0000256" key="1">
    <source>
        <dbReference type="ARBA" id="ARBA00022561"/>
    </source>
</evidence>
<evidence type="ECO:0000256" key="4">
    <source>
        <dbReference type="ARBA" id="ARBA00022844"/>
    </source>
</evidence>
<organism evidence="8 9">
    <name type="scientific">Elephant endotheliotropic herpesvirus 5</name>
    <dbReference type="NCBI Taxonomy" id="768738"/>
    <lineage>
        <taxon>Viruses</taxon>
        <taxon>Duplodnaviria</taxon>
        <taxon>Heunggongvirae</taxon>
        <taxon>Peploviricota</taxon>
        <taxon>Herviviricetes</taxon>
        <taxon>Herpesvirales</taxon>
        <taxon>Orthoherpesviridae</taxon>
        <taxon>Betaherpesvirinae</taxon>
        <taxon>Proboscivirus</taxon>
    </lineage>
</organism>
<evidence type="ECO:0000313" key="9">
    <source>
        <dbReference type="Proteomes" id="UP000152474"/>
    </source>
</evidence>
<evidence type="ECO:0000256" key="3">
    <source>
        <dbReference type="ARBA" id="ARBA00022612"/>
    </source>
</evidence>
<gene>
    <name evidence="8" type="primary">U64</name>
</gene>
<dbReference type="Pfam" id="PF04559">
    <property type="entry name" value="Herpes_UL17"/>
    <property type="match status" value="1"/>
</dbReference>
<dbReference type="GeneID" id="20098466"/>
<reference evidence="8 9" key="1">
    <citation type="submission" date="2013-11" db="EMBL/GenBank/DDBJ databases">
        <title>Genome sequence of elephant endotheliotropic herpesvirus 5.</title>
        <authorList>
            <person name="Wilkie G.S."/>
            <person name="Davison A.J."/>
            <person name="Denk D."/>
            <person name="Kerr K."/>
            <person name="Redrobe S."/>
            <person name="Steinbach F."/>
            <person name="Dastjerdi A."/>
        </authorList>
    </citation>
    <scope>NUCLEOTIDE SEQUENCE [LARGE SCALE GENOMIC DNA]</scope>
    <source>
        <strain evidence="8 9">Vijay</strain>
    </source>
</reference>
<evidence type="ECO:0000313" key="8">
    <source>
        <dbReference type="EMBL" id="AHC02858.1"/>
    </source>
</evidence>
<feature type="compositionally biased region" description="Polar residues" evidence="7">
    <location>
        <begin position="164"/>
        <end position="178"/>
    </location>
</feature>
<keyword evidence="2" id="KW-1048">Host nucleus</keyword>
<evidence type="ECO:0000256" key="6">
    <source>
        <dbReference type="ARBA" id="ARBA00023219"/>
    </source>
</evidence>
<keyword evidence="5" id="KW-0426">Late protein</keyword>
<dbReference type="GO" id="GO:0019028">
    <property type="term" value="C:viral capsid"/>
    <property type="evidence" value="ECO:0007669"/>
    <property type="project" value="UniProtKB-KW"/>
</dbReference>
<evidence type="ECO:0000256" key="2">
    <source>
        <dbReference type="ARBA" id="ARBA00022562"/>
    </source>
</evidence>
<dbReference type="Proteomes" id="UP000152474">
    <property type="component" value="Segment"/>
</dbReference>
<name>A0A075CZL7_9BETA</name>
<protein>
    <submittedName>
        <fullName evidence="8">DNA packaging tegument protein UL17</fullName>
    </submittedName>
</protein>
<feature type="region of interest" description="Disordered" evidence="7">
    <location>
        <begin position="164"/>
        <end position="223"/>
    </location>
</feature>
<feature type="compositionally biased region" description="Low complexity" evidence="7">
    <location>
        <begin position="179"/>
        <end position="199"/>
    </location>
</feature>
<dbReference type="EMBL" id="KF921519">
    <property type="protein sequence ID" value="AHC02858.1"/>
    <property type="molecule type" value="Genomic_DNA"/>
</dbReference>
<dbReference type="InterPro" id="IPR007640">
    <property type="entry name" value="UL17-like"/>
</dbReference>
<dbReference type="KEGG" id="vg:20098466"/>
<accession>A0A075CZL7</accession>
<keyword evidence="3" id="KW-1188">Viral release from host cell</keyword>
<keyword evidence="9" id="KW-1185">Reference proteome</keyword>
<keyword evidence="4" id="KW-0946">Virion</keyword>